<name>A0A9N9A3G5_9GLOM</name>
<reference evidence="2" key="1">
    <citation type="submission" date="2021-06" db="EMBL/GenBank/DDBJ databases">
        <authorList>
            <person name="Kallberg Y."/>
            <person name="Tangrot J."/>
            <person name="Rosling A."/>
        </authorList>
    </citation>
    <scope>NUCLEOTIDE SEQUENCE</scope>
    <source>
        <strain evidence="2">MT106</strain>
    </source>
</reference>
<comment type="caution">
    <text evidence="2">The sequence shown here is derived from an EMBL/GenBank/DDBJ whole genome shotgun (WGS) entry which is preliminary data.</text>
</comment>
<feature type="region of interest" description="Disordered" evidence="1">
    <location>
        <begin position="1"/>
        <end position="42"/>
    </location>
</feature>
<evidence type="ECO:0000313" key="2">
    <source>
        <dbReference type="EMBL" id="CAG8515483.1"/>
    </source>
</evidence>
<sequence>ITKLEQGEKEKRISTVNSNNIPDAPLSDISDNASNSDIYQES</sequence>
<organism evidence="2 3">
    <name type="scientific">Ambispora gerdemannii</name>
    <dbReference type="NCBI Taxonomy" id="144530"/>
    <lineage>
        <taxon>Eukaryota</taxon>
        <taxon>Fungi</taxon>
        <taxon>Fungi incertae sedis</taxon>
        <taxon>Mucoromycota</taxon>
        <taxon>Glomeromycotina</taxon>
        <taxon>Glomeromycetes</taxon>
        <taxon>Archaeosporales</taxon>
        <taxon>Ambisporaceae</taxon>
        <taxon>Ambispora</taxon>
    </lineage>
</organism>
<keyword evidence="3" id="KW-1185">Reference proteome</keyword>
<evidence type="ECO:0000313" key="3">
    <source>
        <dbReference type="Proteomes" id="UP000789831"/>
    </source>
</evidence>
<protein>
    <submittedName>
        <fullName evidence="2">13153_t:CDS:1</fullName>
    </submittedName>
</protein>
<feature type="compositionally biased region" description="Basic and acidic residues" evidence="1">
    <location>
        <begin position="1"/>
        <end position="13"/>
    </location>
</feature>
<evidence type="ECO:0000256" key="1">
    <source>
        <dbReference type="SAM" id="MobiDB-lite"/>
    </source>
</evidence>
<accession>A0A9N9A3G5</accession>
<dbReference type="EMBL" id="CAJVPL010000622">
    <property type="protein sequence ID" value="CAG8515483.1"/>
    <property type="molecule type" value="Genomic_DNA"/>
</dbReference>
<proteinExistence type="predicted"/>
<feature type="non-terminal residue" evidence="2">
    <location>
        <position position="1"/>
    </location>
</feature>
<dbReference type="AlphaFoldDB" id="A0A9N9A3G5"/>
<gene>
    <name evidence="2" type="ORF">AGERDE_LOCUS4960</name>
</gene>
<dbReference type="Proteomes" id="UP000789831">
    <property type="component" value="Unassembled WGS sequence"/>
</dbReference>
<feature type="compositionally biased region" description="Low complexity" evidence="1">
    <location>
        <begin position="27"/>
        <end position="42"/>
    </location>
</feature>